<evidence type="ECO:0000256" key="3">
    <source>
        <dbReference type="ARBA" id="ARBA00023134"/>
    </source>
</evidence>
<dbReference type="Gene3D" id="3.40.50.300">
    <property type="entry name" value="P-loop containing nucleotide triphosphate hydrolases"/>
    <property type="match status" value="1"/>
</dbReference>
<proteinExistence type="predicted"/>
<evidence type="ECO:0000313" key="8">
    <source>
        <dbReference type="Proteomes" id="UP001146793"/>
    </source>
</evidence>
<keyword evidence="1 6" id="KW-0479">Metal-binding</keyword>
<evidence type="ECO:0000256" key="6">
    <source>
        <dbReference type="PIRSR" id="PIRSR601019-2"/>
    </source>
</evidence>
<dbReference type="InterPro" id="IPR001019">
    <property type="entry name" value="Gprotein_alpha_su"/>
</dbReference>
<dbReference type="PANTHER" id="PTHR10218">
    <property type="entry name" value="GTP-BINDING PROTEIN ALPHA SUBUNIT"/>
    <property type="match status" value="1"/>
</dbReference>
<evidence type="ECO:0000256" key="1">
    <source>
        <dbReference type="ARBA" id="ARBA00022723"/>
    </source>
</evidence>
<dbReference type="SUPFAM" id="SSF47895">
    <property type="entry name" value="Transducin (alpha subunit), insertion domain"/>
    <property type="match status" value="1"/>
</dbReference>
<dbReference type="PANTHER" id="PTHR10218:SF302">
    <property type="entry name" value="GUANINE NUCLEOTIDE-BINDING PROTEIN ALPHA-5 SUBUNIT"/>
    <property type="match status" value="1"/>
</dbReference>
<evidence type="ECO:0000256" key="4">
    <source>
        <dbReference type="ARBA" id="ARBA00023224"/>
    </source>
</evidence>
<keyword evidence="6" id="KW-0460">Magnesium</keyword>
<name>A0AAV7YH98_9EUKA</name>
<dbReference type="GO" id="GO:0003924">
    <property type="term" value="F:GTPase activity"/>
    <property type="evidence" value="ECO:0007669"/>
    <property type="project" value="InterPro"/>
</dbReference>
<keyword evidence="3 5" id="KW-0342">GTP-binding</keyword>
<reference evidence="7" key="1">
    <citation type="submission" date="2022-08" db="EMBL/GenBank/DDBJ databases">
        <title>Novel sulphate-reducing endosymbionts in the free-living metamonad Anaeramoeba.</title>
        <authorList>
            <person name="Jerlstrom-Hultqvist J."/>
            <person name="Cepicka I."/>
            <person name="Gallot-Lavallee L."/>
            <person name="Salas-Leiva D."/>
            <person name="Curtis B.A."/>
            <person name="Zahonova K."/>
            <person name="Pipaliya S."/>
            <person name="Dacks J."/>
            <person name="Roger A.J."/>
        </authorList>
    </citation>
    <scope>NUCLEOTIDE SEQUENCE</scope>
    <source>
        <strain evidence="7">Busselton2</strain>
    </source>
</reference>
<dbReference type="GO" id="GO:0007188">
    <property type="term" value="P:adenylate cyclase-modulating G protein-coupled receptor signaling pathway"/>
    <property type="evidence" value="ECO:0007669"/>
    <property type="project" value="TreeGrafter"/>
</dbReference>
<feature type="binding site" evidence="6">
    <location>
        <position position="186"/>
    </location>
    <ligand>
        <name>Mg(2+)</name>
        <dbReference type="ChEBI" id="CHEBI:18420"/>
    </ligand>
</feature>
<dbReference type="EMBL" id="JANTQA010000060">
    <property type="protein sequence ID" value="KAJ3428256.1"/>
    <property type="molecule type" value="Genomic_DNA"/>
</dbReference>
<feature type="binding site" evidence="5">
    <location>
        <begin position="205"/>
        <end position="209"/>
    </location>
    <ligand>
        <name>GTP</name>
        <dbReference type="ChEBI" id="CHEBI:37565"/>
    </ligand>
</feature>
<protein>
    <submittedName>
        <fullName evidence="7">G protein alpha i subunit</fullName>
    </submittedName>
</protein>
<keyword evidence="2 5" id="KW-0547">Nucleotide-binding</keyword>
<dbReference type="GO" id="GO:0031683">
    <property type="term" value="F:G-protein beta/gamma-subunit complex binding"/>
    <property type="evidence" value="ECO:0007669"/>
    <property type="project" value="InterPro"/>
</dbReference>
<dbReference type="Proteomes" id="UP001146793">
    <property type="component" value="Unassembled WGS sequence"/>
</dbReference>
<feature type="binding site" evidence="5">
    <location>
        <begin position="51"/>
        <end position="56"/>
    </location>
    <ligand>
        <name>GTP</name>
        <dbReference type="ChEBI" id="CHEBI:37565"/>
    </ligand>
</feature>
<feature type="binding site" evidence="5">
    <location>
        <begin position="180"/>
        <end position="186"/>
    </location>
    <ligand>
        <name>GTP</name>
        <dbReference type="ChEBI" id="CHEBI:37565"/>
    </ligand>
</feature>
<comment type="caution">
    <text evidence="7">The sequence shown here is derived from an EMBL/GenBank/DDBJ whole genome shotgun (WGS) entry which is preliminary data.</text>
</comment>
<feature type="binding site" evidence="5">
    <location>
        <position position="330"/>
    </location>
    <ligand>
        <name>GTP</name>
        <dbReference type="ChEBI" id="CHEBI:37565"/>
    </ligand>
</feature>
<dbReference type="GO" id="GO:0046872">
    <property type="term" value="F:metal ion binding"/>
    <property type="evidence" value="ECO:0007669"/>
    <property type="project" value="UniProtKB-KW"/>
</dbReference>
<dbReference type="GO" id="GO:0001664">
    <property type="term" value="F:G protein-coupled receptor binding"/>
    <property type="evidence" value="ECO:0007669"/>
    <property type="project" value="TreeGrafter"/>
</dbReference>
<dbReference type="SUPFAM" id="SSF52540">
    <property type="entry name" value="P-loop containing nucleoside triphosphate hydrolases"/>
    <property type="match status" value="1"/>
</dbReference>
<dbReference type="CDD" id="cd00066">
    <property type="entry name" value="G-alpha"/>
    <property type="match status" value="1"/>
</dbReference>
<dbReference type="PROSITE" id="PS51882">
    <property type="entry name" value="G_ALPHA"/>
    <property type="match status" value="1"/>
</dbReference>
<evidence type="ECO:0000313" key="7">
    <source>
        <dbReference type="EMBL" id="KAJ3428256.1"/>
    </source>
</evidence>
<dbReference type="InterPro" id="IPR011025">
    <property type="entry name" value="GproteinA_insert"/>
</dbReference>
<feature type="binding site" evidence="5">
    <location>
        <begin position="274"/>
        <end position="277"/>
    </location>
    <ligand>
        <name>GTP</name>
        <dbReference type="ChEBI" id="CHEBI:37565"/>
    </ligand>
</feature>
<gene>
    <name evidence="7" type="ORF">M0812_25888</name>
</gene>
<dbReference type="GO" id="GO:0005834">
    <property type="term" value="C:heterotrimeric G-protein complex"/>
    <property type="evidence" value="ECO:0007669"/>
    <property type="project" value="TreeGrafter"/>
</dbReference>
<keyword evidence="4" id="KW-0807">Transducer</keyword>
<dbReference type="GO" id="GO:0005737">
    <property type="term" value="C:cytoplasm"/>
    <property type="evidence" value="ECO:0007669"/>
    <property type="project" value="TreeGrafter"/>
</dbReference>
<dbReference type="SMART" id="SM00275">
    <property type="entry name" value="G_alpha"/>
    <property type="match status" value="1"/>
</dbReference>
<accession>A0AAV7YH98</accession>
<dbReference type="Pfam" id="PF00503">
    <property type="entry name" value="G-alpha"/>
    <property type="match status" value="1"/>
</dbReference>
<dbReference type="FunFam" id="3.40.50.300:FF:000692">
    <property type="entry name" value="Guanine nucleotide-binding protein subunit alpha"/>
    <property type="match status" value="1"/>
</dbReference>
<organism evidence="7 8">
    <name type="scientific">Anaeramoeba flamelloides</name>
    <dbReference type="NCBI Taxonomy" id="1746091"/>
    <lineage>
        <taxon>Eukaryota</taxon>
        <taxon>Metamonada</taxon>
        <taxon>Anaeramoebidae</taxon>
        <taxon>Anaeramoeba</taxon>
    </lineage>
</organism>
<evidence type="ECO:0000256" key="5">
    <source>
        <dbReference type="PIRSR" id="PIRSR601019-1"/>
    </source>
</evidence>
<dbReference type="InterPro" id="IPR027417">
    <property type="entry name" value="P-loop_NTPase"/>
</dbReference>
<dbReference type="Gene3D" id="1.10.400.10">
    <property type="entry name" value="GI Alpha 1, domain 2-like"/>
    <property type="match status" value="1"/>
</dbReference>
<sequence>MGQSYSSKKKKLRVVKKQKIKNQKIDDQLFTKTSTRNKKKELSVLLLGTGESGKSTFLKQMMIINKGGFAKPEYETYKKTIQTNLIIHMEALFKSCLTNNYEIQPKTKDLGNEFLNLVNISHEYTLEKAGFVKALWQDSGLKIAFQKKSQFQIPDTANYFFDTIDAITNKDYKPTNQDILFCRIPTTGVNQMSFDQNNTLWKIIDVGGQRSERRKWIHQFENVDLLIYIVALSEYDQKLFENLDINRLRESLELFGKISNNNYFENKNCVLFFNKIDLFEDKIKTVDLKQCFPDYNGGFDFEAGKHFIKHKFIEKSENSKRNIFSHFTCATNTKNIERVIDAINITVIEYVLKEDGFL</sequence>
<feature type="binding site" evidence="6">
    <location>
        <position position="55"/>
    </location>
    <ligand>
        <name>Mg(2+)</name>
        <dbReference type="ChEBI" id="CHEBI:18420"/>
    </ligand>
</feature>
<dbReference type="AlphaFoldDB" id="A0AAV7YH98"/>
<dbReference type="GO" id="GO:0005525">
    <property type="term" value="F:GTP binding"/>
    <property type="evidence" value="ECO:0007669"/>
    <property type="project" value="UniProtKB-KW"/>
</dbReference>
<evidence type="ECO:0000256" key="2">
    <source>
        <dbReference type="ARBA" id="ARBA00022741"/>
    </source>
</evidence>
<dbReference type="PRINTS" id="PR00318">
    <property type="entry name" value="GPROTEINA"/>
</dbReference>